<dbReference type="InterPro" id="IPR043708">
    <property type="entry name" value="DUF5648"/>
</dbReference>
<gene>
    <name evidence="3" type="ORF">D9619_007533</name>
</gene>
<accession>A0A8H5EWI9</accession>
<name>A0A8H5EWI9_9AGAR</name>
<proteinExistence type="predicted"/>
<evidence type="ECO:0000313" key="4">
    <source>
        <dbReference type="Proteomes" id="UP000567179"/>
    </source>
</evidence>
<keyword evidence="4" id="KW-1185">Reference proteome</keyword>
<feature type="domain" description="DUF5648" evidence="2">
    <location>
        <begin position="94"/>
        <end position="198"/>
    </location>
</feature>
<dbReference type="Pfam" id="PF18885">
    <property type="entry name" value="DUF5648"/>
    <property type="match status" value="1"/>
</dbReference>
<feature type="chain" id="PRO_5034470401" description="DUF5648 domain-containing protein" evidence="1">
    <location>
        <begin position="23"/>
        <end position="202"/>
    </location>
</feature>
<dbReference type="AlphaFoldDB" id="A0A8H5EWI9"/>
<feature type="signal peptide" evidence="1">
    <location>
        <begin position="1"/>
        <end position="22"/>
    </location>
</feature>
<dbReference type="EMBL" id="JAACJJ010000043">
    <property type="protein sequence ID" value="KAF5314939.1"/>
    <property type="molecule type" value="Genomic_DNA"/>
</dbReference>
<comment type="caution">
    <text evidence="3">The sequence shown here is derived from an EMBL/GenBank/DDBJ whole genome shotgun (WGS) entry which is preliminary data.</text>
</comment>
<keyword evidence="1" id="KW-0732">Signal</keyword>
<evidence type="ECO:0000259" key="2">
    <source>
        <dbReference type="Pfam" id="PF18885"/>
    </source>
</evidence>
<sequence>MIASSNFLRVLMLPAFLGIASLATPVLNRDISSAVHSIQDMSTRSANTCADPSLSKTFFEGYDGLNTAHLMDLHYSLVNVDSVQASAPPLVIFQGAVFKAWPTQQPFTVPLFRLGAANNNDFVFMVGADAQTPPIVSGFGATGTPIIAWVYNTAVCGSVPLMSAVLAKQTDHYYTTDPDEHAGLLSLGWTDGGVVAFVLPLM</sequence>
<reference evidence="3 4" key="1">
    <citation type="journal article" date="2020" name="ISME J.">
        <title>Uncovering the hidden diversity of litter-decomposition mechanisms in mushroom-forming fungi.</title>
        <authorList>
            <person name="Floudas D."/>
            <person name="Bentzer J."/>
            <person name="Ahren D."/>
            <person name="Johansson T."/>
            <person name="Persson P."/>
            <person name="Tunlid A."/>
        </authorList>
    </citation>
    <scope>NUCLEOTIDE SEQUENCE [LARGE SCALE GENOMIC DNA]</scope>
    <source>
        <strain evidence="3 4">CBS 101986</strain>
    </source>
</reference>
<organism evidence="3 4">
    <name type="scientific">Psilocybe cf. subviscida</name>
    <dbReference type="NCBI Taxonomy" id="2480587"/>
    <lineage>
        <taxon>Eukaryota</taxon>
        <taxon>Fungi</taxon>
        <taxon>Dikarya</taxon>
        <taxon>Basidiomycota</taxon>
        <taxon>Agaricomycotina</taxon>
        <taxon>Agaricomycetes</taxon>
        <taxon>Agaricomycetidae</taxon>
        <taxon>Agaricales</taxon>
        <taxon>Agaricineae</taxon>
        <taxon>Strophariaceae</taxon>
        <taxon>Psilocybe</taxon>
    </lineage>
</organism>
<evidence type="ECO:0000313" key="3">
    <source>
        <dbReference type="EMBL" id="KAF5314939.1"/>
    </source>
</evidence>
<protein>
    <recommendedName>
        <fullName evidence="2">DUF5648 domain-containing protein</fullName>
    </recommendedName>
</protein>
<evidence type="ECO:0000256" key="1">
    <source>
        <dbReference type="SAM" id="SignalP"/>
    </source>
</evidence>
<dbReference type="Proteomes" id="UP000567179">
    <property type="component" value="Unassembled WGS sequence"/>
</dbReference>
<dbReference type="OrthoDB" id="9971254at2759"/>